<reference evidence="2" key="1">
    <citation type="submission" date="2023-07" db="EMBL/GenBank/DDBJ databases">
        <title>Chromosome-level genome assembly of Artemia franciscana.</title>
        <authorList>
            <person name="Jo E."/>
        </authorList>
    </citation>
    <scope>NUCLEOTIDE SEQUENCE</scope>
    <source>
        <tissue evidence="2">Whole body</tissue>
    </source>
</reference>
<dbReference type="EMBL" id="JAVRJZ010000016">
    <property type="protein sequence ID" value="KAK2711698.1"/>
    <property type="molecule type" value="Genomic_DNA"/>
</dbReference>
<comment type="caution">
    <text evidence="2">The sequence shown here is derived from an EMBL/GenBank/DDBJ whole genome shotgun (WGS) entry which is preliminary data.</text>
</comment>
<gene>
    <name evidence="2" type="ORF">QYM36_012716</name>
</gene>
<feature type="domain" description="TAR DNA-binding protein 43 N-terminal" evidence="1">
    <location>
        <begin position="221"/>
        <end position="273"/>
    </location>
</feature>
<organism evidence="2 3">
    <name type="scientific">Artemia franciscana</name>
    <name type="common">Brine shrimp</name>
    <name type="synonym">Artemia sanfranciscana</name>
    <dbReference type="NCBI Taxonomy" id="6661"/>
    <lineage>
        <taxon>Eukaryota</taxon>
        <taxon>Metazoa</taxon>
        <taxon>Ecdysozoa</taxon>
        <taxon>Arthropoda</taxon>
        <taxon>Crustacea</taxon>
        <taxon>Branchiopoda</taxon>
        <taxon>Anostraca</taxon>
        <taxon>Artemiidae</taxon>
        <taxon>Artemia</taxon>
    </lineage>
</organism>
<dbReference type="AlphaFoldDB" id="A0AA88HI37"/>
<keyword evidence="3" id="KW-1185">Reference proteome</keyword>
<evidence type="ECO:0000313" key="3">
    <source>
        <dbReference type="Proteomes" id="UP001187531"/>
    </source>
</evidence>
<name>A0AA88HI37_ARTSF</name>
<evidence type="ECO:0000259" key="1">
    <source>
        <dbReference type="Pfam" id="PF18694"/>
    </source>
</evidence>
<sequence length="318" mass="35704">ANTEKNAVEDTNVSAENRNRVGCDSYVNTDRLIELEKAPTSLNIFPHSSSEIPLHSVNCYVTASPQENFNETVVASEILQDARVPETSNVEHQDMVETPITMDALQDQTDKILLAAEPEYLNKATMTIDNPAGGSKENTGTQYIVEKHQEESTTHYLLVLLLLLGLMCLFAERQQQELAKLQSHIEVQTTDEKDSDQRMPNDYQRVQSIRVEFPNLAGTKEFKLGDDHSLPLLELKFHHPHAIGLRYYSNSAKAMRGVRLSEGKFFPPPEGWLRPGICTYTVICKGESYLLVKFPSSEETVELPLEDGNSLLLTILKS</sequence>
<protein>
    <recommendedName>
        <fullName evidence="1">TAR DNA-binding protein 43 N-terminal domain-containing protein</fullName>
    </recommendedName>
</protein>
<feature type="non-terminal residue" evidence="2">
    <location>
        <position position="318"/>
    </location>
</feature>
<dbReference type="InterPro" id="IPR041105">
    <property type="entry name" value="TDP-43_N"/>
</dbReference>
<accession>A0AA88HI37</accession>
<dbReference type="Pfam" id="PF18694">
    <property type="entry name" value="TDP-43_N"/>
    <property type="match status" value="1"/>
</dbReference>
<dbReference type="Proteomes" id="UP001187531">
    <property type="component" value="Unassembled WGS sequence"/>
</dbReference>
<proteinExistence type="predicted"/>
<evidence type="ECO:0000313" key="2">
    <source>
        <dbReference type="EMBL" id="KAK2711698.1"/>
    </source>
</evidence>